<evidence type="ECO:0000313" key="2">
    <source>
        <dbReference type="Proteomes" id="UP000018861"/>
    </source>
</evidence>
<dbReference type="EMBL" id="BAIQ01000001">
    <property type="protein sequence ID" value="GAE14043.1"/>
    <property type="molecule type" value="Genomic_DNA"/>
</dbReference>
<gene>
    <name evidence="1" type="ORF">JCM6292_120</name>
</gene>
<dbReference type="Proteomes" id="UP000018861">
    <property type="component" value="Unassembled WGS sequence"/>
</dbReference>
<organism evidence="1 2">
    <name type="scientific">Bacteroides pyogenes JCM 6292</name>
    <dbReference type="NCBI Taxonomy" id="1235809"/>
    <lineage>
        <taxon>Bacteria</taxon>
        <taxon>Pseudomonadati</taxon>
        <taxon>Bacteroidota</taxon>
        <taxon>Bacteroidia</taxon>
        <taxon>Bacteroidales</taxon>
        <taxon>Bacteroidaceae</taxon>
        <taxon>Bacteroides</taxon>
    </lineage>
</organism>
<comment type="caution">
    <text evidence="1">The sequence shown here is derived from an EMBL/GenBank/DDBJ whole genome shotgun (WGS) entry which is preliminary data.</text>
</comment>
<protein>
    <submittedName>
        <fullName evidence="1">Uncharacterized protein</fullName>
    </submittedName>
</protein>
<sequence length="78" mass="9460">MPKRKNFLGKRETFLSTVLKFSWEIPGYYFQGNAFFFQTDSFAYIRIFRKKEIPLPHSPFMFLSRYPDKSRITDCFQT</sequence>
<evidence type="ECO:0000313" key="1">
    <source>
        <dbReference type="EMBL" id="GAE14043.1"/>
    </source>
</evidence>
<name>W4P3U8_9BACE</name>
<proteinExistence type="predicted"/>
<dbReference type="AlphaFoldDB" id="W4P3U8"/>
<reference evidence="1 2" key="1">
    <citation type="journal article" date="2014" name="Genome Announc.">
        <title>Draft Genome Sequences of Three Strains of Bacteroides pyogenes Isolated from a Cat and Swine.</title>
        <authorList>
            <person name="Sakamoto M."/>
            <person name="Oshima K."/>
            <person name="Suda W."/>
            <person name="Kitamura K."/>
            <person name="Iida T."/>
            <person name="Hattori M."/>
            <person name="Ohkuma M."/>
        </authorList>
    </citation>
    <scope>NUCLEOTIDE SEQUENCE [LARGE SCALE GENOMIC DNA]</scope>
    <source>
        <strain evidence="1 2">JCM 6292</strain>
    </source>
</reference>
<accession>W4P3U8</accession>